<dbReference type="Proteomes" id="UP001164929">
    <property type="component" value="Chromosome 8"/>
</dbReference>
<dbReference type="Pfam" id="PF06880">
    <property type="entry name" value="DUF1262"/>
    <property type="match status" value="1"/>
</dbReference>
<keyword evidence="2" id="KW-1185">Reference proteome</keyword>
<name>A0AAD6MLQ1_9ROSI</name>
<gene>
    <name evidence="1" type="ORF">NC653_020949</name>
</gene>
<accession>A0AAD6MLQ1</accession>
<reference evidence="1" key="1">
    <citation type="journal article" date="2023" name="Mol. Ecol. Resour.">
        <title>Chromosome-level genome assembly of a triploid poplar Populus alba 'Berolinensis'.</title>
        <authorList>
            <person name="Chen S."/>
            <person name="Yu Y."/>
            <person name="Wang X."/>
            <person name="Wang S."/>
            <person name="Zhang T."/>
            <person name="Zhou Y."/>
            <person name="He R."/>
            <person name="Meng N."/>
            <person name="Wang Y."/>
            <person name="Liu W."/>
            <person name="Liu Z."/>
            <person name="Liu J."/>
            <person name="Guo Q."/>
            <person name="Huang H."/>
            <person name="Sederoff R.R."/>
            <person name="Wang G."/>
            <person name="Qu G."/>
            <person name="Chen S."/>
        </authorList>
    </citation>
    <scope>NUCLEOTIDE SEQUENCE</scope>
    <source>
        <strain evidence="1">SC-2020</strain>
    </source>
</reference>
<dbReference type="EMBL" id="JAQIZT010000008">
    <property type="protein sequence ID" value="KAJ6987859.1"/>
    <property type="molecule type" value="Genomic_DNA"/>
</dbReference>
<dbReference type="AlphaFoldDB" id="A0AAD6MLQ1"/>
<dbReference type="PANTHER" id="PTHR31050:SF13">
    <property type="entry name" value="TRANSCRIPTION FACTOR"/>
    <property type="match status" value="1"/>
</dbReference>
<protein>
    <recommendedName>
        <fullName evidence="3">Insecticidal crystal toxin domain-containing protein</fullName>
    </recommendedName>
</protein>
<proteinExistence type="predicted"/>
<evidence type="ECO:0008006" key="3">
    <source>
        <dbReference type="Google" id="ProtNLM"/>
    </source>
</evidence>
<comment type="caution">
    <text evidence="1">The sequence shown here is derived from an EMBL/GenBank/DDBJ whole genome shotgun (WGS) entry which is preliminary data.</text>
</comment>
<organism evidence="1 2">
    <name type="scientific">Populus alba x Populus x berolinensis</name>
    <dbReference type="NCBI Taxonomy" id="444605"/>
    <lineage>
        <taxon>Eukaryota</taxon>
        <taxon>Viridiplantae</taxon>
        <taxon>Streptophyta</taxon>
        <taxon>Embryophyta</taxon>
        <taxon>Tracheophyta</taxon>
        <taxon>Spermatophyta</taxon>
        <taxon>Magnoliopsida</taxon>
        <taxon>eudicotyledons</taxon>
        <taxon>Gunneridae</taxon>
        <taxon>Pentapetalae</taxon>
        <taxon>rosids</taxon>
        <taxon>fabids</taxon>
        <taxon>Malpighiales</taxon>
        <taxon>Salicaceae</taxon>
        <taxon>Saliceae</taxon>
        <taxon>Populus</taxon>
    </lineage>
</organism>
<dbReference type="PANTHER" id="PTHR31050">
    <property type="entry name" value="OS08G0413200 PROTEIN"/>
    <property type="match status" value="1"/>
</dbReference>
<evidence type="ECO:0000313" key="1">
    <source>
        <dbReference type="EMBL" id="KAJ6987859.1"/>
    </source>
</evidence>
<evidence type="ECO:0000313" key="2">
    <source>
        <dbReference type="Proteomes" id="UP001164929"/>
    </source>
</evidence>
<sequence length="394" mass="44902">MYVTRPLSLYLRDPSALSSPPPEGPNSGVLVIQDEEAVPTFCCGLFKSDRVSWGLPFPQNKNLRVLYTQQAGQQQVVHTNRVLFIPVPNQPLSSNQYYVVERKGKHKGEAYINSKEEDMKTCCFCTRISDLKPQPSDPRNIYQQFEIQHRKRGGFAAKSVASDGFPPDFLRRKGWRVYTSTSKEFQLNEAPGLNTALRARLPDFNFPVSQKCSPPVVAGKWYCPFMFIKEGTALKDQMKHSTYYEMTLEQQWEQIFACEDMYNEGNTVTVDVAVECEVVKVGGTEAVADQKDVNVVDGVTWFRSFNRVTGSQTSVGLRMEIVEGMKWVQGVGGASGDEREARVKREEVFDGKGKWRRFGCYVLVERFALKRMDGSLLLTYDFRHPHRIRSGWEL</sequence>
<dbReference type="InterPro" id="IPR010683">
    <property type="entry name" value="DUF1262"/>
</dbReference>